<dbReference type="SUPFAM" id="SSF50044">
    <property type="entry name" value="SH3-domain"/>
    <property type="match status" value="1"/>
</dbReference>
<evidence type="ECO:0000256" key="4">
    <source>
        <dbReference type="ARBA" id="ARBA00022771"/>
    </source>
</evidence>
<evidence type="ECO:0000256" key="1">
    <source>
        <dbReference type="ARBA" id="ARBA00008649"/>
    </source>
</evidence>
<dbReference type="GO" id="GO:0016567">
    <property type="term" value="P:protein ubiquitination"/>
    <property type="evidence" value="ECO:0007669"/>
    <property type="project" value="TreeGrafter"/>
</dbReference>
<dbReference type="Gene3D" id="2.30.30.40">
    <property type="entry name" value="SH3 Domains"/>
    <property type="match status" value="1"/>
</dbReference>
<dbReference type="InterPro" id="IPR017907">
    <property type="entry name" value="Znf_RING_CS"/>
</dbReference>
<gene>
    <name evidence="12" type="ORF">RDB_LOCUS160711</name>
</gene>
<dbReference type="Pfam" id="PF13639">
    <property type="entry name" value="zf-RING_2"/>
    <property type="match status" value="1"/>
</dbReference>
<dbReference type="Proteomes" id="UP000663846">
    <property type="component" value="Unassembled WGS sequence"/>
</dbReference>
<feature type="domain" description="RING-type" evidence="11">
    <location>
        <begin position="7"/>
        <end position="48"/>
    </location>
</feature>
<dbReference type="InterPro" id="IPR051435">
    <property type="entry name" value="RING_finger_E3_ubiq-ligases"/>
</dbReference>
<evidence type="ECO:0000256" key="9">
    <source>
        <dbReference type="SAM" id="MobiDB-lite"/>
    </source>
</evidence>
<dbReference type="PANTHER" id="PTHR22791">
    <property type="entry name" value="RING-TYPE DOMAIN-CONTAINING PROTEIN"/>
    <property type="match status" value="1"/>
</dbReference>
<keyword evidence="6" id="KW-0832">Ubl conjugation</keyword>
<dbReference type="GO" id="GO:0008270">
    <property type="term" value="F:zinc ion binding"/>
    <property type="evidence" value="ECO:0007669"/>
    <property type="project" value="UniProtKB-KW"/>
</dbReference>
<protein>
    <recommendedName>
        <fullName evidence="14">RING-type domain-containing protein</fullName>
    </recommendedName>
</protein>
<dbReference type="InterPro" id="IPR013083">
    <property type="entry name" value="Znf_RING/FYVE/PHD"/>
</dbReference>
<evidence type="ECO:0000259" key="11">
    <source>
        <dbReference type="PROSITE" id="PS50089"/>
    </source>
</evidence>
<dbReference type="GO" id="GO:0061630">
    <property type="term" value="F:ubiquitin protein ligase activity"/>
    <property type="evidence" value="ECO:0007669"/>
    <property type="project" value="TreeGrafter"/>
</dbReference>
<feature type="region of interest" description="Disordered" evidence="9">
    <location>
        <begin position="195"/>
        <end position="250"/>
    </location>
</feature>
<evidence type="ECO:0000259" key="10">
    <source>
        <dbReference type="PROSITE" id="PS50002"/>
    </source>
</evidence>
<dbReference type="Pfam" id="PF07653">
    <property type="entry name" value="SH3_2"/>
    <property type="match status" value="1"/>
</dbReference>
<evidence type="ECO:0000256" key="3">
    <source>
        <dbReference type="ARBA" id="ARBA00022723"/>
    </source>
</evidence>
<sequence>MLVLEDCPICYEEFDEHVKPQTIHCGHVFCSKCLDALSRSSLKCPICRIVFRGHRIRPVIGAMTDSESEEEKSLWVVLKNMSKVDRESRDLFVKDHPVDSLKEGKMSEYIQIATNILALLVHTERENLELKAKLTRTEDVQNKLLMGNIILEDKLRKAELRTPARGPRVRQLPREPQSDATDGIATIANFPSHPEAIKKSGPLISEHRSTGGSNTIGRRQGRSRYESRIPAEFDTKPITRGDHERFARRNPERDVHGNLIRYPTIAVAIRSYVAEQENELSLSVGEWLDLFPDTDLSSRREWIWCGKLDGTVGYVPRRCLFVRSIVQT</sequence>
<evidence type="ECO:0000313" key="12">
    <source>
        <dbReference type="EMBL" id="CAE6461529.1"/>
    </source>
</evidence>
<dbReference type="InterPro" id="IPR001841">
    <property type="entry name" value="Znf_RING"/>
</dbReference>
<dbReference type="Gene3D" id="3.30.40.10">
    <property type="entry name" value="Zinc/RING finger domain, C3HC4 (zinc finger)"/>
    <property type="match status" value="1"/>
</dbReference>
<evidence type="ECO:0000256" key="2">
    <source>
        <dbReference type="ARBA" id="ARBA00022443"/>
    </source>
</evidence>
<dbReference type="SMART" id="SM00184">
    <property type="entry name" value="RING"/>
    <property type="match status" value="1"/>
</dbReference>
<dbReference type="InterPro" id="IPR036028">
    <property type="entry name" value="SH3-like_dom_sf"/>
</dbReference>
<name>A0A8H3GRD1_9AGAM</name>
<comment type="caution">
    <text evidence="12">The sequence shown here is derived from an EMBL/GenBank/DDBJ whole genome shotgun (WGS) entry which is preliminary data.</text>
</comment>
<evidence type="ECO:0008006" key="14">
    <source>
        <dbReference type="Google" id="ProtNLM"/>
    </source>
</evidence>
<accession>A0A8H3GRD1</accession>
<feature type="compositionally biased region" description="Basic and acidic residues" evidence="9">
    <location>
        <begin position="223"/>
        <end position="250"/>
    </location>
</feature>
<evidence type="ECO:0000256" key="5">
    <source>
        <dbReference type="ARBA" id="ARBA00022833"/>
    </source>
</evidence>
<dbReference type="SMART" id="SM00326">
    <property type="entry name" value="SH3"/>
    <property type="match status" value="1"/>
</dbReference>
<dbReference type="PROSITE" id="PS50089">
    <property type="entry name" value="ZF_RING_2"/>
    <property type="match status" value="1"/>
</dbReference>
<dbReference type="SUPFAM" id="SSF57850">
    <property type="entry name" value="RING/U-box"/>
    <property type="match status" value="1"/>
</dbReference>
<comment type="similarity">
    <text evidence="1">Belongs to the SH3RF family.</text>
</comment>
<dbReference type="PANTHER" id="PTHR22791:SF6">
    <property type="entry name" value="RING-TYPE DOMAIN-CONTAINING PROTEIN"/>
    <property type="match status" value="1"/>
</dbReference>
<keyword evidence="3" id="KW-0479">Metal-binding</keyword>
<evidence type="ECO:0000313" key="13">
    <source>
        <dbReference type="Proteomes" id="UP000663846"/>
    </source>
</evidence>
<keyword evidence="4 7" id="KW-0863">Zinc-finger</keyword>
<evidence type="ECO:0000256" key="6">
    <source>
        <dbReference type="ARBA" id="ARBA00022843"/>
    </source>
</evidence>
<feature type="domain" description="SH3" evidence="10">
    <location>
        <begin position="261"/>
        <end position="325"/>
    </location>
</feature>
<keyword evidence="5" id="KW-0862">Zinc</keyword>
<organism evidence="12 13">
    <name type="scientific">Rhizoctonia solani</name>
    <dbReference type="NCBI Taxonomy" id="456999"/>
    <lineage>
        <taxon>Eukaryota</taxon>
        <taxon>Fungi</taxon>
        <taxon>Dikarya</taxon>
        <taxon>Basidiomycota</taxon>
        <taxon>Agaricomycotina</taxon>
        <taxon>Agaricomycetes</taxon>
        <taxon>Cantharellales</taxon>
        <taxon>Ceratobasidiaceae</taxon>
        <taxon>Rhizoctonia</taxon>
    </lineage>
</organism>
<dbReference type="CDD" id="cd16564">
    <property type="entry name" value="RING-HC_RNF222"/>
    <property type="match status" value="1"/>
</dbReference>
<dbReference type="CDD" id="cd00174">
    <property type="entry name" value="SH3"/>
    <property type="match status" value="1"/>
</dbReference>
<proteinExistence type="inferred from homology"/>
<keyword evidence="2 8" id="KW-0728">SH3 domain</keyword>
<reference evidence="12" key="1">
    <citation type="submission" date="2021-01" db="EMBL/GenBank/DDBJ databases">
        <authorList>
            <person name="Kaushik A."/>
        </authorList>
    </citation>
    <scope>NUCLEOTIDE SEQUENCE</scope>
    <source>
        <strain evidence="12">AG1-1C</strain>
    </source>
</reference>
<evidence type="ECO:0000256" key="8">
    <source>
        <dbReference type="PROSITE-ProRule" id="PRU00192"/>
    </source>
</evidence>
<dbReference type="InterPro" id="IPR001452">
    <property type="entry name" value="SH3_domain"/>
</dbReference>
<dbReference type="PROSITE" id="PS50002">
    <property type="entry name" value="SH3"/>
    <property type="match status" value="1"/>
</dbReference>
<dbReference type="EMBL" id="CAJMWS010000746">
    <property type="protein sequence ID" value="CAE6461529.1"/>
    <property type="molecule type" value="Genomic_DNA"/>
</dbReference>
<dbReference type="AlphaFoldDB" id="A0A8H3GRD1"/>
<evidence type="ECO:0000256" key="7">
    <source>
        <dbReference type="PROSITE-ProRule" id="PRU00175"/>
    </source>
</evidence>
<dbReference type="PROSITE" id="PS00518">
    <property type="entry name" value="ZF_RING_1"/>
    <property type="match status" value="1"/>
</dbReference>